<reference evidence="1" key="1">
    <citation type="submission" date="2016-10" db="EMBL/GenBank/DDBJ databases">
        <title>Sequence of Gallionella enrichment culture.</title>
        <authorList>
            <person name="Poehlein A."/>
            <person name="Muehling M."/>
            <person name="Daniel R."/>
        </authorList>
    </citation>
    <scope>NUCLEOTIDE SEQUENCE</scope>
</reference>
<name>A0A1J5R6T1_9ZZZZ</name>
<organism evidence="1">
    <name type="scientific">mine drainage metagenome</name>
    <dbReference type="NCBI Taxonomy" id="410659"/>
    <lineage>
        <taxon>unclassified sequences</taxon>
        <taxon>metagenomes</taxon>
        <taxon>ecological metagenomes</taxon>
    </lineage>
</organism>
<gene>
    <name evidence="1" type="ORF">GALL_303950</name>
</gene>
<accession>A0A1J5R6T1</accession>
<comment type="caution">
    <text evidence="1">The sequence shown here is derived from an EMBL/GenBank/DDBJ whole genome shotgun (WGS) entry which is preliminary data.</text>
</comment>
<sequence length="39" mass="4598">MPNNKHTLYQSVYIVLWYDPHIMANKNIVQIDPLKDDIG</sequence>
<protein>
    <submittedName>
        <fullName evidence="1">Uncharacterized protein</fullName>
    </submittedName>
</protein>
<proteinExistence type="predicted"/>
<dbReference type="EMBL" id="MLJW01000406">
    <property type="protein sequence ID" value="OIQ87748.1"/>
    <property type="molecule type" value="Genomic_DNA"/>
</dbReference>
<dbReference type="AlphaFoldDB" id="A0A1J5R6T1"/>
<evidence type="ECO:0000313" key="1">
    <source>
        <dbReference type="EMBL" id="OIQ87748.1"/>
    </source>
</evidence>